<accession>A0A4P9YHM3</accession>
<dbReference type="InterPro" id="IPR036322">
    <property type="entry name" value="WD40_repeat_dom_sf"/>
</dbReference>
<feature type="compositionally biased region" description="Low complexity" evidence="3">
    <location>
        <begin position="10"/>
        <end position="25"/>
    </location>
</feature>
<gene>
    <name evidence="4" type="ORF">ROZALSC1DRAFT_22635</name>
</gene>
<evidence type="ECO:0000256" key="2">
    <source>
        <dbReference type="SAM" id="Coils"/>
    </source>
</evidence>
<sequence>MSNNLQIPDSLFAPTLSTPSSPFPSFREERRSSKPTLGNLTSNNLKQAINTLRATARFAPKVNTVESGPIIYDGFQKLFATRRGVIPIRMVAMHFKGRVCRIDKKELDDEEKTQEDGKHAMQKNETGGYPVFTILDEDHQLLIYDSSKEIHDGLLDSCDVRKVRDEMERFYFMPRLNVYVGIEGTGLLQIWRICRSGIKGGSVSVNFEQNIKAGNDDEWIKSLYVDGFNRIYVLFDYKICVYDMDGGYKIKEMKDVYFRPITSIFYHRDHYLILGFKDGLIKVYNTSFVSIHHFQGHTKAISGICSYPYEGHILTSSLDGSVRLWSLITFTELYKLSLNEPINGIRIVNEKMFYLQFQHGIKVMLFNHFHNEFGNLTSKIIRLEYVKDYKKPGRLFCCMEDGSVCLMSPIDCNLITSAFAIAEPNEIEDVVYSYRQERIYVLMKKKSLIVINCRVNPCTIIDYWNDGVLMKEDITSVGVYDKYKNYEKVESSSLLIGGTRNGQLVGYDTEGNITMRLQIHPGAVTFIAVDNKNDLIYSIGQELVIRVSEIKKNINFKYCISCETIPKLIKTISNYLIIGFKDGIVHIVENDEKKIITGNKADHSDLIKSVSGRIKLGLFVTSGLDGHVKIWSKSNAVIREFKFNVPIYAATLINEQADLLVCLKNRIELIKATSYLPEFYLSKLGPKKIRIREESLNEDKMNEKKTEKIKVLNNGVLKAKVNDNTENVLHVKESENHFFTFNIENAKLELSNTCLANVNVSYLNNAIDLNEQDLIQKFNKKIDRYNVKIKRINEELVPIAPDGYLPNSSFYEHEMNQNIKSCNRKNREDNKIIESADYKVKLTRLLSAIRGNRHPQQNEEEDEEEEKQTDSSFPVHELRPNVLSFRAKQGLLRKVQLAKLRIKATQQVLNDDSSIIKERRKSPNIPVINISDSAPPNFIQKAIESHLVKEEEIYAIDGAELHKRMKIEPTTDALIPFLINSFNQGDLLTKSEVLKFVDYIQKQFGFNDKHYLIDLFISFLCKNSFSIKDQFEIVLKKNIFLFLDSLNCQNPEYFYALFLSSISSCQELNELSRNLLIKNSLNQSILNSKFYIEKMTIISHKAEIDDLTSKNQKIVRINPQNINYIKEIMAPNVFNTFKDFITQIQSELFIENEKMKSIKIEPSNITLKTEAPNITLKTETPNINSISHQDSNVNLLTEKVEKLATENLISNLSNSSSIHLQRSTSNLHQNTPAMAHSLSTLPRRNSSILQSATNLLQTQPPPIQSQAQSTSKPSIINLFNDYFNLLELKEQQRLKDLEERQQREQEELRIKLENEKLEKIKIERELAAKQIQDLLLKEEEERKEKERLERIKLEALERKREREKEKERIKLKIKENEQKLKRERLEKERLEKEKLEQENAKLKSPEPSKVLFNLNERLESLEKDGYSDMENIIRTILSSKRRLLPVDKVHLENYLFNNASSNYNPLNAVFTPKEAAQMKKEKEILNSLLDHDVKCINYNQKSINNNRRPKTDYIPKQSQASLPKYKSTSLIKSAKINRRQTIEPESEIDLAETIKFTSSKKLFILDQTDPDYNDKSFINIKTSLNSL</sequence>
<dbReference type="SUPFAM" id="SSF50978">
    <property type="entry name" value="WD40 repeat-like"/>
    <property type="match status" value="2"/>
</dbReference>
<dbReference type="PROSITE" id="PS50082">
    <property type="entry name" value="WD_REPEATS_2"/>
    <property type="match status" value="1"/>
</dbReference>
<evidence type="ECO:0000313" key="5">
    <source>
        <dbReference type="Proteomes" id="UP000281549"/>
    </source>
</evidence>
<feature type="compositionally biased region" description="Acidic residues" evidence="3">
    <location>
        <begin position="858"/>
        <end position="867"/>
    </location>
</feature>
<feature type="repeat" description="WD" evidence="1">
    <location>
        <begin position="294"/>
        <end position="335"/>
    </location>
</feature>
<organism evidence="4 5">
    <name type="scientific">Rozella allomycis (strain CSF55)</name>
    <dbReference type="NCBI Taxonomy" id="988480"/>
    <lineage>
        <taxon>Eukaryota</taxon>
        <taxon>Fungi</taxon>
        <taxon>Fungi incertae sedis</taxon>
        <taxon>Cryptomycota</taxon>
        <taxon>Cryptomycota incertae sedis</taxon>
        <taxon>Rozella</taxon>
    </lineage>
</organism>
<proteinExistence type="predicted"/>
<dbReference type="InterPro" id="IPR015943">
    <property type="entry name" value="WD40/YVTN_repeat-like_dom_sf"/>
</dbReference>
<dbReference type="PANTHER" id="PTHR45532">
    <property type="entry name" value="WD REPEAT-CONTAINING PROTEIN 97"/>
    <property type="match status" value="1"/>
</dbReference>
<evidence type="ECO:0000256" key="3">
    <source>
        <dbReference type="SAM" id="MobiDB-lite"/>
    </source>
</evidence>
<dbReference type="InterPro" id="IPR001680">
    <property type="entry name" value="WD40_rpt"/>
</dbReference>
<dbReference type="EMBL" id="ML005306">
    <property type="protein sequence ID" value="RKP19056.1"/>
    <property type="molecule type" value="Genomic_DNA"/>
</dbReference>
<dbReference type="SMART" id="SM00320">
    <property type="entry name" value="WD40"/>
    <property type="match status" value="4"/>
</dbReference>
<dbReference type="Proteomes" id="UP000281549">
    <property type="component" value="Unassembled WGS sequence"/>
</dbReference>
<dbReference type="Gene3D" id="2.130.10.10">
    <property type="entry name" value="YVTN repeat-like/Quinoprotein amine dehydrogenase"/>
    <property type="match status" value="2"/>
</dbReference>
<dbReference type="Pfam" id="PF00400">
    <property type="entry name" value="WD40"/>
    <property type="match status" value="1"/>
</dbReference>
<feature type="coiled-coil region" evidence="2">
    <location>
        <begin position="1287"/>
        <end position="1405"/>
    </location>
</feature>
<evidence type="ECO:0000256" key="1">
    <source>
        <dbReference type="PROSITE-ProRule" id="PRU00221"/>
    </source>
</evidence>
<feature type="region of interest" description="Disordered" evidence="3">
    <location>
        <begin position="1"/>
        <end position="40"/>
    </location>
</feature>
<feature type="region of interest" description="Disordered" evidence="3">
    <location>
        <begin position="849"/>
        <end position="874"/>
    </location>
</feature>
<keyword evidence="2" id="KW-0175">Coiled coil</keyword>
<evidence type="ECO:0000313" key="4">
    <source>
        <dbReference type="EMBL" id="RKP19056.1"/>
    </source>
</evidence>
<protein>
    <submittedName>
        <fullName evidence="4">WD40 repeat-like protein</fullName>
    </submittedName>
</protein>
<reference evidence="5" key="1">
    <citation type="journal article" date="2018" name="Nat. Microbiol.">
        <title>Leveraging single-cell genomics to expand the fungal tree of life.</title>
        <authorList>
            <person name="Ahrendt S.R."/>
            <person name="Quandt C.A."/>
            <person name="Ciobanu D."/>
            <person name="Clum A."/>
            <person name="Salamov A."/>
            <person name="Andreopoulos B."/>
            <person name="Cheng J.F."/>
            <person name="Woyke T."/>
            <person name="Pelin A."/>
            <person name="Henrissat B."/>
            <person name="Reynolds N.K."/>
            <person name="Benny G.L."/>
            <person name="Smith M.E."/>
            <person name="James T.Y."/>
            <person name="Grigoriev I.V."/>
        </authorList>
    </citation>
    <scope>NUCLEOTIDE SEQUENCE [LARGE SCALE GENOMIC DNA]</scope>
    <source>
        <strain evidence="5">CSF55</strain>
    </source>
</reference>
<dbReference type="PROSITE" id="PS50294">
    <property type="entry name" value="WD_REPEATS_REGION"/>
    <property type="match status" value="1"/>
</dbReference>
<dbReference type="PANTHER" id="PTHR45532:SF1">
    <property type="entry name" value="WD REPEAT-CONTAINING PROTEIN 97"/>
    <property type="match status" value="1"/>
</dbReference>
<keyword evidence="1" id="KW-0853">WD repeat</keyword>
<name>A0A4P9YHM3_ROZAC</name>